<evidence type="ECO:0000256" key="2">
    <source>
        <dbReference type="ARBA" id="ARBA00008954"/>
    </source>
</evidence>
<accession>A0A8G2BJ29</accession>
<proteinExistence type="inferred from homology"/>
<organism evidence="7 8">
    <name type="scientific">Thalassobaculum litoreum DSM 18839</name>
    <dbReference type="NCBI Taxonomy" id="1123362"/>
    <lineage>
        <taxon>Bacteria</taxon>
        <taxon>Pseudomonadati</taxon>
        <taxon>Pseudomonadota</taxon>
        <taxon>Alphaproteobacteria</taxon>
        <taxon>Rhodospirillales</taxon>
        <taxon>Thalassobaculaceae</taxon>
        <taxon>Thalassobaculum</taxon>
    </lineage>
</organism>
<gene>
    <name evidence="7" type="ORF">SAMN05660686_01632</name>
</gene>
<dbReference type="GO" id="GO:0030170">
    <property type="term" value="F:pyridoxal phosphate binding"/>
    <property type="evidence" value="ECO:0007669"/>
    <property type="project" value="InterPro"/>
</dbReference>
<dbReference type="Proteomes" id="UP000198615">
    <property type="component" value="Unassembled WGS sequence"/>
</dbReference>
<dbReference type="CDD" id="cd00610">
    <property type="entry name" value="OAT_like"/>
    <property type="match status" value="1"/>
</dbReference>
<dbReference type="InterPro" id="IPR015422">
    <property type="entry name" value="PyrdxlP-dep_Trfase_small"/>
</dbReference>
<dbReference type="PANTHER" id="PTHR43094:SF1">
    <property type="entry name" value="AMINOTRANSFERASE CLASS-III"/>
    <property type="match status" value="1"/>
</dbReference>
<evidence type="ECO:0000313" key="8">
    <source>
        <dbReference type="Proteomes" id="UP000198615"/>
    </source>
</evidence>
<dbReference type="RefSeq" id="WP_245701939.1">
    <property type="nucleotide sequence ID" value="NZ_FNBW01000004.1"/>
</dbReference>
<evidence type="ECO:0000256" key="4">
    <source>
        <dbReference type="ARBA" id="ARBA00022679"/>
    </source>
</evidence>
<evidence type="ECO:0000259" key="6">
    <source>
        <dbReference type="SMART" id="SM00822"/>
    </source>
</evidence>
<dbReference type="Gene3D" id="3.90.1150.10">
    <property type="entry name" value="Aspartate Aminotransferase, domain 1"/>
    <property type="match status" value="1"/>
</dbReference>
<dbReference type="Pfam" id="PF00202">
    <property type="entry name" value="Aminotran_3"/>
    <property type="match status" value="1"/>
</dbReference>
<dbReference type="AlphaFoldDB" id="A0A8G2BJ29"/>
<dbReference type="Gene3D" id="3.40.640.10">
    <property type="entry name" value="Type I PLP-dependent aspartate aminotransferase-like (Major domain)"/>
    <property type="match status" value="1"/>
</dbReference>
<dbReference type="NCBIfam" id="NF005682">
    <property type="entry name" value="PRK07480.1"/>
    <property type="match status" value="1"/>
</dbReference>
<dbReference type="GO" id="GO:0005829">
    <property type="term" value="C:cytosol"/>
    <property type="evidence" value="ECO:0007669"/>
    <property type="project" value="TreeGrafter"/>
</dbReference>
<comment type="cofactor">
    <cofactor evidence="1">
        <name>pyridoxal 5'-phosphate</name>
        <dbReference type="ChEBI" id="CHEBI:597326"/>
    </cofactor>
</comment>
<comment type="similarity">
    <text evidence="2">Belongs to the class-III pyridoxal-phosphate-dependent aminotransferase family.</text>
</comment>
<keyword evidence="5" id="KW-0663">Pyridoxal phosphate</keyword>
<name>A0A8G2BJ29_9PROT</name>
<feature type="domain" description="Ketoreductase" evidence="6">
    <location>
        <begin position="474"/>
        <end position="669"/>
    </location>
</feature>
<dbReference type="InterPro" id="IPR020904">
    <property type="entry name" value="Sc_DH/Rdtase_CS"/>
</dbReference>
<dbReference type="InterPro" id="IPR015424">
    <property type="entry name" value="PyrdxlP-dep_Trfase"/>
</dbReference>
<reference evidence="7 8" key="1">
    <citation type="submission" date="2016-10" db="EMBL/GenBank/DDBJ databases">
        <authorList>
            <person name="Varghese N."/>
            <person name="Submissions S."/>
        </authorList>
    </citation>
    <scope>NUCLEOTIDE SEQUENCE [LARGE SCALE GENOMIC DNA]</scope>
    <source>
        <strain evidence="7 8">DSM 18839</strain>
    </source>
</reference>
<dbReference type="PANTHER" id="PTHR43094">
    <property type="entry name" value="AMINOTRANSFERASE"/>
    <property type="match status" value="1"/>
</dbReference>
<evidence type="ECO:0000256" key="1">
    <source>
        <dbReference type="ARBA" id="ARBA00001933"/>
    </source>
</evidence>
<dbReference type="InterPro" id="IPR015421">
    <property type="entry name" value="PyrdxlP-dep_Trfase_major"/>
</dbReference>
<dbReference type="CDD" id="cd05233">
    <property type="entry name" value="SDR_c"/>
    <property type="match status" value="1"/>
</dbReference>
<dbReference type="PROSITE" id="PS00061">
    <property type="entry name" value="ADH_SHORT"/>
    <property type="match status" value="1"/>
</dbReference>
<dbReference type="Pfam" id="PF00106">
    <property type="entry name" value="adh_short"/>
    <property type="match status" value="1"/>
</dbReference>
<dbReference type="SUPFAM" id="SSF51735">
    <property type="entry name" value="NAD(P)-binding Rossmann-fold domains"/>
    <property type="match status" value="1"/>
</dbReference>
<keyword evidence="4 7" id="KW-0808">Transferase</keyword>
<sequence length="704" mass="74347">MPATPSDLARLDRDHHLHPFTDPKVLQEDAPIVMAGGKDSTLWDEDGKLYLDALAGLWCVNVGYGRTELAEVAAAQMERLAYYNTFFKTTTAPTAALAAKLAELMPDGLDHVVFANSGSEALDTIVRFCRLFWELKGQPDKKVMIGREEGYHGSTLATISLGGTLAMQAQGGLPLAGFAHVDTAYQFRHGAPGESAEAFAERAAGWIEEKILELGADTVAGVVVEPVQGAGGVIIPPPGYLARVQEICRRHDVLFALDEVVSAFGRLGAWSAAERFGLAPDFMALAKGLSSGYQPISAVMIGSRVAETLIEKSGGLAHGFTYAGHPVAAAVALANLQIIERENLIGRVRDDLSDHFAAALSRLADQPMVGEVRSLGLIGAVELVQQRDPKILYDPEGLVGAVVRDQMQSRGVIVRAVRDALVIAPPLVVTHREIDRIADTLRLVLDDILEQIGVVGDDRALAEITAGGNALKGLTCLVTGASRGIGAAVAERYAAEGARVVLAARSQADLEKVAARIRKAGGQVATLALDLSEPAAIEGLAKRIGEKLGRLDVVVANHGVLGEIAPLAEVSDAVFDQAISVNLNATFRLLRELDPLLRASPNGRALLVTSGAAQGAMPDWGAYAASKAGLEALARAYAAETRSSRVRVNLVDPGEVRTGMRAAAFPEEDPDRLPTPQEITGVFVRLASPACGFSGARVPASVEV</sequence>
<evidence type="ECO:0000313" key="7">
    <source>
        <dbReference type="EMBL" id="SDF54975.1"/>
    </source>
</evidence>
<keyword evidence="8" id="KW-1185">Reference proteome</keyword>
<dbReference type="FunFam" id="3.40.640.10:FF:000014">
    <property type="entry name" value="Adenosylmethionine-8-amino-7-oxononanoate aminotransferase, probable"/>
    <property type="match status" value="1"/>
</dbReference>
<evidence type="ECO:0000256" key="3">
    <source>
        <dbReference type="ARBA" id="ARBA00022576"/>
    </source>
</evidence>
<dbReference type="InterPro" id="IPR036291">
    <property type="entry name" value="NAD(P)-bd_dom_sf"/>
</dbReference>
<dbReference type="GO" id="GO:0008483">
    <property type="term" value="F:transaminase activity"/>
    <property type="evidence" value="ECO:0007669"/>
    <property type="project" value="UniProtKB-KW"/>
</dbReference>
<dbReference type="PROSITE" id="PS00600">
    <property type="entry name" value="AA_TRANSFER_CLASS_3"/>
    <property type="match status" value="1"/>
</dbReference>
<dbReference type="EMBL" id="FNBW01000004">
    <property type="protein sequence ID" value="SDF54975.1"/>
    <property type="molecule type" value="Genomic_DNA"/>
</dbReference>
<dbReference type="Gene3D" id="3.40.50.720">
    <property type="entry name" value="NAD(P)-binding Rossmann-like Domain"/>
    <property type="match status" value="1"/>
</dbReference>
<dbReference type="PRINTS" id="PR00081">
    <property type="entry name" value="GDHRDH"/>
</dbReference>
<keyword evidence="3 7" id="KW-0032">Aminotransferase</keyword>
<dbReference type="InterPro" id="IPR005814">
    <property type="entry name" value="Aminotrans_3"/>
</dbReference>
<comment type="caution">
    <text evidence="7">The sequence shown here is derived from an EMBL/GenBank/DDBJ whole genome shotgun (WGS) entry which is preliminary data.</text>
</comment>
<dbReference type="InterPro" id="IPR049704">
    <property type="entry name" value="Aminotrans_3_PPA_site"/>
</dbReference>
<dbReference type="InterPro" id="IPR057326">
    <property type="entry name" value="KR_dom"/>
</dbReference>
<dbReference type="SMART" id="SM00822">
    <property type="entry name" value="PKS_KR"/>
    <property type="match status" value="1"/>
</dbReference>
<dbReference type="SUPFAM" id="SSF53383">
    <property type="entry name" value="PLP-dependent transferases"/>
    <property type="match status" value="1"/>
</dbReference>
<dbReference type="InterPro" id="IPR002347">
    <property type="entry name" value="SDR_fam"/>
</dbReference>
<evidence type="ECO:0000256" key="5">
    <source>
        <dbReference type="ARBA" id="ARBA00022898"/>
    </source>
</evidence>
<protein>
    <submittedName>
        <fullName evidence="7">Adenosylmethionine-8-amino-7-oxononanoate aminotransferase</fullName>
    </submittedName>
</protein>